<proteinExistence type="predicted"/>
<reference evidence="1" key="1">
    <citation type="submission" date="2021-03" db="EMBL/GenBank/DDBJ databases">
        <title>Comparative genomics and phylogenomic investigation of the class Geoglossomycetes provide insights into ecological specialization and systematics.</title>
        <authorList>
            <person name="Melie T."/>
            <person name="Pirro S."/>
            <person name="Miller A.N."/>
            <person name="Quandt A."/>
        </authorList>
    </citation>
    <scope>NUCLEOTIDE SEQUENCE</scope>
    <source>
        <strain evidence="1">GBOQ0MN5Z8</strain>
    </source>
</reference>
<accession>A0A9P8I5X1</accession>
<evidence type="ECO:0008006" key="3">
    <source>
        <dbReference type="Google" id="ProtNLM"/>
    </source>
</evidence>
<dbReference type="Proteomes" id="UP000698800">
    <property type="component" value="Unassembled WGS sequence"/>
</dbReference>
<organism evidence="1 2">
    <name type="scientific">Glutinoglossum americanum</name>
    <dbReference type="NCBI Taxonomy" id="1670608"/>
    <lineage>
        <taxon>Eukaryota</taxon>
        <taxon>Fungi</taxon>
        <taxon>Dikarya</taxon>
        <taxon>Ascomycota</taxon>
        <taxon>Pezizomycotina</taxon>
        <taxon>Geoglossomycetes</taxon>
        <taxon>Geoglossales</taxon>
        <taxon>Geoglossaceae</taxon>
        <taxon>Glutinoglossum</taxon>
    </lineage>
</organism>
<protein>
    <recommendedName>
        <fullName evidence="3">F-box domain-containing protein</fullName>
    </recommendedName>
</protein>
<dbReference type="InterPro" id="IPR036047">
    <property type="entry name" value="F-box-like_dom_sf"/>
</dbReference>
<dbReference type="CDD" id="cd09917">
    <property type="entry name" value="F-box_SF"/>
    <property type="match status" value="1"/>
</dbReference>
<name>A0A9P8I5X1_9PEZI</name>
<dbReference type="EMBL" id="JAGHQL010000080">
    <property type="protein sequence ID" value="KAH0541384.1"/>
    <property type="molecule type" value="Genomic_DNA"/>
</dbReference>
<gene>
    <name evidence="1" type="ORF">FGG08_004148</name>
</gene>
<sequence length="125" mass="14610">MPPQPETDRFDILRKIAHRCSPNKLDGQSLLSVALTCKSWHAVSQSLIYRILDLTISLGRHDSNMRLFQRLENDPELRRKVREIRIRDWLGSGLTLDKGMIQEDLNWLLTGDRPDDGNRSEDTWR</sequence>
<keyword evidence="2" id="KW-1185">Reference proteome</keyword>
<dbReference type="AlphaFoldDB" id="A0A9P8I5X1"/>
<dbReference type="SUPFAM" id="SSF81383">
    <property type="entry name" value="F-box domain"/>
    <property type="match status" value="1"/>
</dbReference>
<comment type="caution">
    <text evidence="1">The sequence shown here is derived from an EMBL/GenBank/DDBJ whole genome shotgun (WGS) entry which is preliminary data.</text>
</comment>
<evidence type="ECO:0000313" key="1">
    <source>
        <dbReference type="EMBL" id="KAH0541384.1"/>
    </source>
</evidence>
<evidence type="ECO:0000313" key="2">
    <source>
        <dbReference type="Proteomes" id="UP000698800"/>
    </source>
</evidence>